<dbReference type="PANTHER" id="PTHR43334">
    <property type="entry name" value="ACETATE--COA LIGASE [ADP-FORMING]"/>
    <property type="match status" value="1"/>
</dbReference>
<reference evidence="7 8" key="1">
    <citation type="submission" date="2023-03" db="EMBL/GenBank/DDBJ databases">
        <authorList>
            <person name="Kaur S."/>
            <person name="Espinosa-Saiz D."/>
            <person name="Velazquez E."/>
            <person name="Menendez E."/>
            <person name="diCenzo G.C."/>
        </authorList>
    </citation>
    <scope>NUCLEOTIDE SEQUENCE [LARGE SCALE GENOMIC DNA]</scope>
    <source>
        <strain evidence="7 8">LMG 24692</strain>
        <plasmid evidence="7 8">unnamed</plasmid>
    </source>
</reference>
<keyword evidence="7" id="KW-0614">Plasmid</keyword>
<dbReference type="InterPro" id="IPR003781">
    <property type="entry name" value="CoA-bd"/>
</dbReference>
<dbReference type="Pfam" id="PF13380">
    <property type="entry name" value="CoA_binding_2"/>
    <property type="match status" value="1"/>
</dbReference>
<proteinExistence type="predicted"/>
<keyword evidence="8" id="KW-1185">Reference proteome</keyword>
<name>A0ABY8DL37_9HYPH</name>
<dbReference type="Gene3D" id="3.30.470.20">
    <property type="entry name" value="ATP-grasp fold, B domain"/>
    <property type="match status" value="1"/>
</dbReference>
<dbReference type="InterPro" id="IPR011761">
    <property type="entry name" value="ATP-grasp"/>
</dbReference>
<evidence type="ECO:0000313" key="8">
    <source>
        <dbReference type="Proteomes" id="UP001229355"/>
    </source>
</evidence>
<evidence type="ECO:0000256" key="2">
    <source>
        <dbReference type="ARBA" id="ARBA00022598"/>
    </source>
</evidence>
<dbReference type="Gene3D" id="3.30.1490.20">
    <property type="entry name" value="ATP-grasp fold, A domain"/>
    <property type="match status" value="1"/>
</dbReference>
<dbReference type="Pfam" id="PF13549">
    <property type="entry name" value="ATP-grasp_5"/>
    <property type="match status" value="1"/>
</dbReference>
<dbReference type="Gene3D" id="3.40.50.261">
    <property type="entry name" value="Succinyl-CoA synthetase domains"/>
    <property type="match status" value="2"/>
</dbReference>
<dbReference type="EMBL" id="CP120375">
    <property type="protein sequence ID" value="WEX91624.1"/>
    <property type="molecule type" value="Genomic_DNA"/>
</dbReference>
<accession>A0ABY8DL37</accession>
<evidence type="ECO:0000256" key="1">
    <source>
        <dbReference type="ARBA" id="ARBA00022532"/>
    </source>
</evidence>
<sequence>MNIESQKLSQSIDGLFNPCSVALVGASSTTTKWGFAYARQLLAGASRRRIHLINQRGETILGQQSYTSLRSLPETPELAVICVPAPHVRQAINEALAIGTRYLVCITAGFGEIGEEGRRQQNELRDRIRSAGARLVGPNCVGLYDAAANLECTAFWKLAPGDIGIISQSGSVVVDLGARLPRENLGISRAVSLGNQADLTVEEFVEAFALDPNTRVIVAYVEEFRDGRRMFEAIERARQLGKEVVLVAPRAGEAVRRSVTSHTGSMISNEDVLASLCADLDVVRVRGMGDLFLALRCLSAPVRALGRRVAVIADGGGFATLGTDSVVEEGLEVPAFSPALRAKLTEIMLPGSGASNPIDYVGALDLASFKPVISAIASSGEVDAILLNGAYNDAAGAAPESEAAVATDIRETCQKHGIGLSVATMITTEPAMVAFAADRVPVCDFPAEAARLLALGRIRKAKRQLPKIETTAAYLGETHYISSRDALAAGGIAFTRAIHARDSDEAAIAANKIGYPVVLKALGILHKSDSGAVVLEINDEATLRAKVETLTGQLNPTGFSVEEMIVERDGVELLIGGLRDPAFGPTVVVAAGGTKTEIWRDRVVALAPVSEGAARRMLSSLRIAPLFAGFRGRPPLDLSDVTKAVAAISRFISDHHNVLEAEINPLIVGPTRCIAVDARIVAAR</sequence>
<dbReference type="Gene3D" id="3.40.50.720">
    <property type="entry name" value="NAD(P)-binding Rossmann-like Domain"/>
    <property type="match status" value="1"/>
</dbReference>
<dbReference type="InterPro" id="IPR013815">
    <property type="entry name" value="ATP_grasp_subdomain_1"/>
</dbReference>
<dbReference type="SMART" id="SM00881">
    <property type="entry name" value="CoA_binding"/>
    <property type="match status" value="1"/>
</dbReference>
<dbReference type="InterPro" id="IPR051538">
    <property type="entry name" value="Acyl-CoA_Synth/Transferase"/>
</dbReference>
<keyword evidence="2 7" id="KW-0436">Ligase</keyword>
<evidence type="ECO:0000259" key="6">
    <source>
        <dbReference type="PROSITE" id="PS50975"/>
    </source>
</evidence>
<gene>
    <name evidence="7" type="ORF">PZN02_005898</name>
</gene>
<organism evidence="7 8">
    <name type="scientific">Sinorhizobium garamanticum</name>
    <dbReference type="NCBI Taxonomy" id="680247"/>
    <lineage>
        <taxon>Bacteria</taxon>
        <taxon>Pseudomonadati</taxon>
        <taxon>Pseudomonadota</taxon>
        <taxon>Alphaproteobacteria</taxon>
        <taxon>Hyphomicrobiales</taxon>
        <taxon>Rhizobiaceae</taxon>
        <taxon>Sinorhizobium/Ensifer group</taxon>
        <taxon>Sinorhizobium</taxon>
    </lineage>
</organism>
<protein>
    <submittedName>
        <fullName evidence="7">Acetate--CoA ligase family protein</fullName>
    </submittedName>
</protein>
<dbReference type="SUPFAM" id="SSF51735">
    <property type="entry name" value="NAD(P)-binding Rossmann-fold domains"/>
    <property type="match status" value="1"/>
</dbReference>
<dbReference type="Proteomes" id="UP001229355">
    <property type="component" value="Plasmid unnamed"/>
</dbReference>
<dbReference type="GO" id="GO:0016874">
    <property type="term" value="F:ligase activity"/>
    <property type="evidence" value="ECO:0007669"/>
    <property type="project" value="UniProtKB-KW"/>
</dbReference>
<keyword evidence="1" id="KW-0816">Tricarboxylic acid cycle</keyword>
<dbReference type="SUPFAM" id="SSF56059">
    <property type="entry name" value="Glutathione synthetase ATP-binding domain-like"/>
    <property type="match status" value="1"/>
</dbReference>
<evidence type="ECO:0000256" key="4">
    <source>
        <dbReference type="ARBA" id="ARBA00022840"/>
    </source>
</evidence>
<evidence type="ECO:0000256" key="3">
    <source>
        <dbReference type="ARBA" id="ARBA00022741"/>
    </source>
</evidence>
<dbReference type="InterPro" id="IPR036291">
    <property type="entry name" value="NAD(P)-bd_dom_sf"/>
</dbReference>
<geneLocation type="plasmid" evidence="7 8">
    <name>unnamed</name>
</geneLocation>
<feature type="domain" description="ATP-grasp" evidence="6">
    <location>
        <begin position="484"/>
        <end position="521"/>
    </location>
</feature>
<dbReference type="InterPro" id="IPR032875">
    <property type="entry name" value="Succ_CoA_lig_flav_dom"/>
</dbReference>
<dbReference type="PANTHER" id="PTHR43334:SF1">
    <property type="entry name" value="3-HYDROXYPROPIONATE--COA LIGASE [ADP-FORMING]"/>
    <property type="match status" value="1"/>
</dbReference>
<dbReference type="SUPFAM" id="SSF52210">
    <property type="entry name" value="Succinyl-CoA synthetase domains"/>
    <property type="match status" value="2"/>
</dbReference>
<dbReference type="InterPro" id="IPR016102">
    <property type="entry name" value="Succinyl-CoA_synth-like"/>
</dbReference>
<dbReference type="Pfam" id="PF13607">
    <property type="entry name" value="Succ_CoA_lig"/>
    <property type="match status" value="1"/>
</dbReference>
<dbReference type="PROSITE" id="PS50975">
    <property type="entry name" value="ATP_GRASP"/>
    <property type="match status" value="1"/>
</dbReference>
<keyword evidence="4 5" id="KW-0067">ATP-binding</keyword>
<keyword evidence="3 5" id="KW-0547">Nucleotide-binding</keyword>
<evidence type="ECO:0000313" key="7">
    <source>
        <dbReference type="EMBL" id="WEX91624.1"/>
    </source>
</evidence>
<dbReference type="RefSeq" id="WP_280663581.1">
    <property type="nucleotide sequence ID" value="NZ_CP120375.1"/>
</dbReference>
<evidence type="ECO:0000256" key="5">
    <source>
        <dbReference type="PROSITE-ProRule" id="PRU00409"/>
    </source>
</evidence>